<dbReference type="InterPro" id="IPR017871">
    <property type="entry name" value="ABC_transporter-like_CS"/>
</dbReference>
<dbReference type="SMART" id="SM00382">
    <property type="entry name" value="AAA"/>
    <property type="match status" value="1"/>
</dbReference>
<dbReference type="CDD" id="cd18604">
    <property type="entry name" value="ABC_6TM_VMR1_D2_like"/>
    <property type="match status" value="1"/>
</dbReference>
<feature type="transmembrane region" description="Helical" evidence="10">
    <location>
        <begin position="150"/>
        <end position="172"/>
    </location>
</feature>
<evidence type="ECO:0008006" key="15">
    <source>
        <dbReference type="Google" id="ProtNLM"/>
    </source>
</evidence>
<dbReference type="Gene3D" id="3.40.50.300">
    <property type="entry name" value="P-loop containing nucleotide triphosphate hydrolases"/>
    <property type="match status" value="1"/>
</dbReference>
<evidence type="ECO:0000256" key="7">
    <source>
        <dbReference type="ARBA" id="ARBA00022989"/>
    </source>
</evidence>
<gene>
    <name evidence="13" type="ORF">M408DRAFT_330768</name>
</gene>
<feature type="transmembrane region" description="Helical" evidence="10">
    <location>
        <begin position="556"/>
        <end position="578"/>
    </location>
</feature>
<evidence type="ECO:0000256" key="4">
    <source>
        <dbReference type="ARBA" id="ARBA00022737"/>
    </source>
</evidence>
<dbReference type="InterPro" id="IPR003593">
    <property type="entry name" value="AAA+_ATPase"/>
</dbReference>
<dbReference type="Pfam" id="PF00664">
    <property type="entry name" value="ABC_membrane"/>
    <property type="match status" value="2"/>
</dbReference>
<dbReference type="CDD" id="cd03250">
    <property type="entry name" value="ABCC_MRP_domain1"/>
    <property type="match status" value="1"/>
</dbReference>
<feature type="domain" description="ABC transmembrane type-1" evidence="12">
    <location>
        <begin position="1047"/>
        <end position="1306"/>
    </location>
</feature>
<feature type="domain" description="ABC transporter" evidence="11">
    <location>
        <begin position="739"/>
        <end position="980"/>
    </location>
</feature>
<dbReference type="STRING" id="933852.A0A0C3AN18"/>
<evidence type="ECO:0000256" key="2">
    <source>
        <dbReference type="ARBA" id="ARBA00022448"/>
    </source>
</evidence>
<evidence type="ECO:0000256" key="6">
    <source>
        <dbReference type="ARBA" id="ARBA00022840"/>
    </source>
</evidence>
<name>A0A0C3AN18_SERVB</name>
<feature type="region of interest" description="Disordered" evidence="9">
    <location>
        <begin position="421"/>
        <end position="504"/>
    </location>
</feature>
<feature type="transmembrane region" description="Helical" evidence="10">
    <location>
        <begin position="371"/>
        <end position="393"/>
    </location>
</feature>
<evidence type="ECO:0000313" key="14">
    <source>
        <dbReference type="Proteomes" id="UP000054097"/>
    </source>
</evidence>
<accession>A0A0C3AN18</accession>
<dbReference type="PANTHER" id="PTHR24223">
    <property type="entry name" value="ATP-BINDING CASSETTE SUB-FAMILY C"/>
    <property type="match status" value="1"/>
</dbReference>
<reference evidence="14" key="2">
    <citation type="submission" date="2015-01" db="EMBL/GenBank/DDBJ databases">
        <title>Evolutionary Origins and Diversification of the Mycorrhizal Mutualists.</title>
        <authorList>
            <consortium name="DOE Joint Genome Institute"/>
            <consortium name="Mycorrhizal Genomics Consortium"/>
            <person name="Kohler A."/>
            <person name="Kuo A."/>
            <person name="Nagy L.G."/>
            <person name="Floudas D."/>
            <person name="Copeland A."/>
            <person name="Barry K.W."/>
            <person name="Cichocki N."/>
            <person name="Veneault-Fourrey C."/>
            <person name="LaButti K."/>
            <person name="Lindquist E.A."/>
            <person name="Lipzen A."/>
            <person name="Lundell T."/>
            <person name="Morin E."/>
            <person name="Murat C."/>
            <person name="Riley R."/>
            <person name="Ohm R."/>
            <person name="Sun H."/>
            <person name="Tunlid A."/>
            <person name="Henrissat B."/>
            <person name="Grigoriev I.V."/>
            <person name="Hibbett D.S."/>
            <person name="Martin F."/>
        </authorList>
    </citation>
    <scope>NUCLEOTIDE SEQUENCE [LARGE SCALE GENOMIC DNA]</scope>
    <source>
        <strain evidence="14">MAFF 305830</strain>
    </source>
</reference>
<evidence type="ECO:0000256" key="3">
    <source>
        <dbReference type="ARBA" id="ARBA00022692"/>
    </source>
</evidence>
<keyword evidence="3 10" id="KW-0812">Transmembrane</keyword>
<proteinExistence type="predicted"/>
<evidence type="ECO:0000256" key="8">
    <source>
        <dbReference type="ARBA" id="ARBA00023136"/>
    </source>
</evidence>
<protein>
    <recommendedName>
        <fullName evidence="15">ABC transporter domain-containing protein</fullName>
    </recommendedName>
</protein>
<dbReference type="Proteomes" id="UP000054097">
    <property type="component" value="Unassembled WGS sequence"/>
</dbReference>
<comment type="subcellular location">
    <subcellularLocation>
        <location evidence="1">Membrane</location>
        <topology evidence="1">Multi-pass membrane protein</topology>
    </subcellularLocation>
</comment>
<dbReference type="InterPro" id="IPR003439">
    <property type="entry name" value="ABC_transporter-like_ATP-bd"/>
</dbReference>
<evidence type="ECO:0000256" key="5">
    <source>
        <dbReference type="ARBA" id="ARBA00022741"/>
    </source>
</evidence>
<keyword evidence="4" id="KW-0677">Repeat</keyword>
<reference evidence="13 14" key="1">
    <citation type="submission" date="2014-04" db="EMBL/GenBank/DDBJ databases">
        <authorList>
            <consortium name="DOE Joint Genome Institute"/>
            <person name="Kuo A."/>
            <person name="Zuccaro A."/>
            <person name="Kohler A."/>
            <person name="Nagy L.G."/>
            <person name="Floudas D."/>
            <person name="Copeland A."/>
            <person name="Barry K.W."/>
            <person name="Cichocki N."/>
            <person name="Veneault-Fourrey C."/>
            <person name="LaButti K."/>
            <person name="Lindquist E.A."/>
            <person name="Lipzen A."/>
            <person name="Lundell T."/>
            <person name="Morin E."/>
            <person name="Murat C."/>
            <person name="Sun H."/>
            <person name="Tunlid A."/>
            <person name="Henrissat B."/>
            <person name="Grigoriev I.V."/>
            <person name="Hibbett D.S."/>
            <person name="Martin F."/>
            <person name="Nordberg H.P."/>
            <person name="Cantor M.N."/>
            <person name="Hua S.X."/>
        </authorList>
    </citation>
    <scope>NUCLEOTIDE SEQUENCE [LARGE SCALE GENOMIC DNA]</scope>
    <source>
        <strain evidence="13 14">MAFF 305830</strain>
    </source>
</reference>
<feature type="transmembrane region" description="Helical" evidence="10">
    <location>
        <begin position="1180"/>
        <end position="1199"/>
    </location>
</feature>
<dbReference type="SUPFAM" id="SSF52540">
    <property type="entry name" value="P-loop containing nucleoside triphosphate hydrolases"/>
    <property type="match status" value="1"/>
</dbReference>
<feature type="transmembrane region" description="Helical" evidence="10">
    <location>
        <begin position="531"/>
        <end position="550"/>
    </location>
</feature>
<keyword evidence="2" id="KW-0813">Transport</keyword>
<dbReference type="GO" id="GO:0140359">
    <property type="term" value="F:ABC-type transporter activity"/>
    <property type="evidence" value="ECO:0007669"/>
    <property type="project" value="InterPro"/>
</dbReference>
<dbReference type="GO" id="GO:0016020">
    <property type="term" value="C:membrane"/>
    <property type="evidence" value="ECO:0007669"/>
    <property type="project" value="UniProtKB-SubCell"/>
</dbReference>
<dbReference type="GO" id="GO:0005524">
    <property type="term" value="F:ATP binding"/>
    <property type="evidence" value="ECO:0007669"/>
    <property type="project" value="UniProtKB-KW"/>
</dbReference>
<evidence type="ECO:0000259" key="11">
    <source>
        <dbReference type="PROSITE" id="PS50893"/>
    </source>
</evidence>
<feature type="transmembrane region" description="Helical" evidence="10">
    <location>
        <begin position="20"/>
        <end position="46"/>
    </location>
</feature>
<evidence type="ECO:0000256" key="9">
    <source>
        <dbReference type="SAM" id="MobiDB-lite"/>
    </source>
</evidence>
<dbReference type="SUPFAM" id="SSF90123">
    <property type="entry name" value="ABC transporter transmembrane region"/>
    <property type="match status" value="2"/>
</dbReference>
<feature type="transmembrane region" description="Helical" evidence="10">
    <location>
        <begin position="184"/>
        <end position="204"/>
    </location>
</feature>
<dbReference type="OrthoDB" id="6500128at2759"/>
<dbReference type="InterPro" id="IPR027417">
    <property type="entry name" value="P-loop_NTPase"/>
</dbReference>
<feature type="transmembrane region" description="Helical" evidence="10">
    <location>
        <begin position="1037"/>
        <end position="1059"/>
    </location>
</feature>
<evidence type="ECO:0000313" key="13">
    <source>
        <dbReference type="EMBL" id="KIM25975.1"/>
    </source>
</evidence>
<dbReference type="PROSITE" id="PS50929">
    <property type="entry name" value="ABC_TM1F"/>
    <property type="match status" value="2"/>
</dbReference>
<feature type="transmembrane region" description="Helical" evidence="10">
    <location>
        <begin position="99"/>
        <end position="117"/>
    </location>
</feature>
<dbReference type="InterPro" id="IPR050173">
    <property type="entry name" value="ABC_transporter_C-like"/>
</dbReference>
<dbReference type="InterPro" id="IPR011527">
    <property type="entry name" value="ABC1_TM_dom"/>
</dbReference>
<keyword evidence="5" id="KW-0547">Nucleotide-binding</keyword>
<feature type="transmembrane region" description="Helical" evidence="10">
    <location>
        <begin position="330"/>
        <end position="351"/>
    </location>
</feature>
<dbReference type="PROSITE" id="PS00211">
    <property type="entry name" value="ABC_TRANSPORTER_1"/>
    <property type="match status" value="1"/>
</dbReference>
<dbReference type="GO" id="GO:0016887">
    <property type="term" value="F:ATP hydrolysis activity"/>
    <property type="evidence" value="ECO:0007669"/>
    <property type="project" value="InterPro"/>
</dbReference>
<dbReference type="EMBL" id="KN824309">
    <property type="protein sequence ID" value="KIM25975.1"/>
    <property type="molecule type" value="Genomic_DNA"/>
</dbReference>
<evidence type="ECO:0000256" key="10">
    <source>
        <dbReference type="SAM" id="Phobius"/>
    </source>
</evidence>
<dbReference type="InterPro" id="IPR036640">
    <property type="entry name" value="ABC1_TM_sf"/>
</dbReference>
<dbReference type="Pfam" id="PF00005">
    <property type="entry name" value="ABC_tran"/>
    <property type="match status" value="1"/>
</dbReference>
<feature type="compositionally biased region" description="Polar residues" evidence="9">
    <location>
        <begin position="452"/>
        <end position="464"/>
    </location>
</feature>
<feature type="transmembrane region" description="Helical" evidence="10">
    <location>
        <begin position="1079"/>
        <end position="1104"/>
    </location>
</feature>
<keyword evidence="14" id="KW-1185">Reference proteome</keyword>
<feature type="domain" description="ABC transmembrane type-1" evidence="12">
    <location>
        <begin position="331"/>
        <end position="698"/>
    </location>
</feature>
<dbReference type="PROSITE" id="PS50893">
    <property type="entry name" value="ABC_TRANSPORTER_2"/>
    <property type="match status" value="1"/>
</dbReference>
<dbReference type="HOGENOM" id="CLU_000604_27_6_1"/>
<sequence length="1306" mass="145380">MDPFQVVLRQPTFDAQKSSIWSSTLFIPIYVGLFSLTIGFLHIVLFKTPLKKYIFPPSQLTTSTARPPLHADEPPTSIKAELEANIKSNGGFEIWAYKVVRLVGCLVLLSFAIFQAVNANDDTFHTTGKHWGKKHRHRHGRKQKFSDDTWIQIALAAFYMYASILALCTLLLPKRARRPANNHLSLLLLVTWFVYMYRDIWPLATYTLHPVDPNHWTTWATVGVLTLVGVIVPIITPFEYVPIDPEHPAKEPNPEQTVSWLSFFCFTFLDPIIYAAAKTDHLKFEQLPPLADYDAAAYQTKRSFPHLDPMKVARRRHLFWGLLAHFWREYLILVVMIFIKVVVGFAGPLGINRLLTYIETDGQGAVVRPWVWIMWLFIGPLVGSTAMQAYVFLNTRNLVRIECIITQLVFEHSLRIRMKEEAAGSEKQSEGSTVVPTPEPEPEAAAVSTSSISTHPTADTTVVGTSEGGHSPSTSTSVAKGKGKAKRAESVAPSVTPSTVGKSEKKRENLVGKINNFISTDLGNITDGRDLLFMIWYCPLQIAICVWFLYSILGVAAILGMAVLIVSIPIPSFIGTLLNRVQTERMKRTDARVQSITEYLNVLRMIKLFAWEAKVKERMYEKREEELLWTKKRQILQLLNMNANYILPLLTMIVTFSSYALVFKHELTASRVFSSMAVFDMLRDQLHIVLWGANAVIQGKVSLDRLTEFLNETELLDKYAEEKKDNTILLAAPIDPTAIGFRNATFTWAANQPGTPTPGRRNFRLKIEGDLFFRPGVINMIIGPTGAGKSSILMSLLSEMHFQPAGPDSWYNLPRDGGVSFCPQEPWILNETIKSNIVFGSAFDEERYKKVLYQCALETDLGMFEAGDETEVGEKGLTLSGGQKARIALARAIYSHTKIILLDDVLSALDVHTSSWIVSKCLKGDLVKDRTVLLVTHNVAMVNPIASFVVAVGLDGRIASQGTLEEALATDSKLREEIKIETKTIAKGKEVVDAPTDAPKKEEKQATGKLIVAEEVALGRVSWPALKLFLTSLGGSLFWISFLSGFLLADLLNVVQTFWLGFWASQYESHQGAEVNVMYYLAVYGALLLAGIIVYTGGYTVFLFGSISASRQIHEKLITSILGTTLRWLDITPVGRIISRFTLDIRAVDGPVSSMLADFVELTIVLIVKLAAVVYMTPVFIIPGVTIGGLGAWFGNMYIKAQLSVKREMTNSRSPVFSHLNAAIAGLPSIRAYGAEATFRADSLARIDKYTRCARSFYNLNRWISFRMDLLGALFSAGLASFLIYVRPSTAANVGFSLTMAIAFSG</sequence>
<evidence type="ECO:0000259" key="12">
    <source>
        <dbReference type="PROSITE" id="PS50929"/>
    </source>
</evidence>
<keyword evidence="8 10" id="KW-0472">Membrane</keyword>
<dbReference type="PANTHER" id="PTHR24223:SF356">
    <property type="entry name" value="ATP-BINDING CASSETTE TRANSPORTER ABC4"/>
    <property type="match status" value="1"/>
</dbReference>
<feature type="transmembrane region" description="Helical" evidence="10">
    <location>
        <begin position="1268"/>
        <end position="1286"/>
    </location>
</feature>
<dbReference type="Gene3D" id="1.20.1560.10">
    <property type="entry name" value="ABC transporter type 1, transmembrane domain"/>
    <property type="match status" value="2"/>
</dbReference>
<feature type="transmembrane region" description="Helical" evidence="10">
    <location>
        <begin position="216"/>
        <end position="235"/>
    </location>
</feature>
<keyword evidence="6" id="KW-0067">ATP-binding</keyword>
<evidence type="ECO:0000256" key="1">
    <source>
        <dbReference type="ARBA" id="ARBA00004141"/>
    </source>
</evidence>
<organism evidence="13 14">
    <name type="scientific">Serendipita vermifera MAFF 305830</name>
    <dbReference type="NCBI Taxonomy" id="933852"/>
    <lineage>
        <taxon>Eukaryota</taxon>
        <taxon>Fungi</taxon>
        <taxon>Dikarya</taxon>
        <taxon>Basidiomycota</taxon>
        <taxon>Agaricomycotina</taxon>
        <taxon>Agaricomycetes</taxon>
        <taxon>Sebacinales</taxon>
        <taxon>Serendipitaceae</taxon>
        <taxon>Serendipita</taxon>
    </lineage>
</organism>
<dbReference type="CDD" id="cd18596">
    <property type="entry name" value="ABC_6TM_VMR1_D1_like"/>
    <property type="match status" value="1"/>
</dbReference>
<keyword evidence="7 10" id="KW-1133">Transmembrane helix</keyword>
<dbReference type="FunFam" id="1.20.1560.10:FF:000013">
    <property type="entry name" value="ABC transporter C family member 2"/>
    <property type="match status" value="1"/>
</dbReference>
<feature type="non-terminal residue" evidence="13">
    <location>
        <position position="1306"/>
    </location>
</feature>